<dbReference type="Proteomes" id="UP000289738">
    <property type="component" value="Chromosome B10"/>
</dbReference>
<dbReference type="EMBL" id="SDMP01000020">
    <property type="protein sequence ID" value="RYQ85204.1"/>
    <property type="molecule type" value="Genomic_DNA"/>
</dbReference>
<proteinExistence type="predicted"/>
<gene>
    <name evidence="1" type="ORF">Ahy_B10g104704</name>
</gene>
<name>A0A444X6B3_ARAHY</name>
<dbReference type="AlphaFoldDB" id="A0A444X6B3"/>
<comment type="caution">
    <text evidence="1">The sequence shown here is derived from an EMBL/GenBank/DDBJ whole genome shotgun (WGS) entry which is preliminary data.</text>
</comment>
<protein>
    <recommendedName>
        <fullName evidence="3">Aminotransferase-like plant mobile domain-containing protein</fullName>
    </recommendedName>
</protein>
<keyword evidence="2" id="KW-1185">Reference proteome</keyword>
<organism evidence="1 2">
    <name type="scientific">Arachis hypogaea</name>
    <name type="common">Peanut</name>
    <dbReference type="NCBI Taxonomy" id="3818"/>
    <lineage>
        <taxon>Eukaryota</taxon>
        <taxon>Viridiplantae</taxon>
        <taxon>Streptophyta</taxon>
        <taxon>Embryophyta</taxon>
        <taxon>Tracheophyta</taxon>
        <taxon>Spermatophyta</taxon>
        <taxon>Magnoliopsida</taxon>
        <taxon>eudicotyledons</taxon>
        <taxon>Gunneridae</taxon>
        <taxon>Pentapetalae</taxon>
        <taxon>rosids</taxon>
        <taxon>fabids</taxon>
        <taxon>Fabales</taxon>
        <taxon>Fabaceae</taxon>
        <taxon>Papilionoideae</taxon>
        <taxon>50 kb inversion clade</taxon>
        <taxon>dalbergioids sensu lato</taxon>
        <taxon>Dalbergieae</taxon>
        <taxon>Pterocarpus clade</taxon>
        <taxon>Arachis</taxon>
    </lineage>
</organism>
<evidence type="ECO:0000313" key="1">
    <source>
        <dbReference type="EMBL" id="RYQ85204.1"/>
    </source>
</evidence>
<accession>A0A444X6B3</accession>
<evidence type="ECO:0008006" key="3">
    <source>
        <dbReference type="Google" id="ProtNLM"/>
    </source>
</evidence>
<evidence type="ECO:0000313" key="2">
    <source>
        <dbReference type="Proteomes" id="UP000289738"/>
    </source>
</evidence>
<reference evidence="1 2" key="1">
    <citation type="submission" date="2019-01" db="EMBL/GenBank/DDBJ databases">
        <title>Sequencing of cultivated peanut Arachis hypogaea provides insights into genome evolution and oil improvement.</title>
        <authorList>
            <person name="Chen X."/>
        </authorList>
    </citation>
    <scope>NUCLEOTIDE SEQUENCE [LARGE SCALE GENOMIC DNA]</scope>
    <source>
        <strain evidence="2">cv. Fuhuasheng</strain>
        <tissue evidence="1">Leaves</tissue>
    </source>
</reference>
<sequence>MPMHERIIPYLERSGLYHLVRLNSHWFWLDEPLDVAFQLGLPVDGEAVSGCLGEFKKWFHERFRVLADATEDTVCIYARAYIMMLLSTQLFGTRVRTGYIYGGCHLSRILMRWGGIAGGRPLWRSCIDACVGLRIEM</sequence>